<reference evidence="3 4" key="1">
    <citation type="submission" date="2020-06" db="EMBL/GenBank/DDBJ databases">
        <title>Schlegella sp. ID0723 isolated from air conditioner.</title>
        <authorList>
            <person name="Kim D.Y."/>
            <person name="Kim D.-U."/>
        </authorList>
    </citation>
    <scope>NUCLEOTIDE SEQUENCE [LARGE SCALE GENOMIC DNA]</scope>
    <source>
        <strain evidence="3 4">ID0723</strain>
    </source>
</reference>
<dbReference type="Proteomes" id="UP000529637">
    <property type="component" value="Unassembled WGS sequence"/>
</dbReference>
<dbReference type="EMBL" id="JABWMJ010000002">
    <property type="protein sequence ID" value="NUZ05215.1"/>
    <property type="molecule type" value="Genomic_DNA"/>
</dbReference>
<organism evidence="3 4">
    <name type="scientific">Piscinibacter koreensis</name>
    <dbReference type="NCBI Taxonomy" id="2742824"/>
    <lineage>
        <taxon>Bacteria</taxon>
        <taxon>Pseudomonadati</taxon>
        <taxon>Pseudomonadota</taxon>
        <taxon>Betaproteobacteria</taxon>
        <taxon>Burkholderiales</taxon>
        <taxon>Sphaerotilaceae</taxon>
        <taxon>Piscinibacter</taxon>
    </lineage>
</organism>
<comment type="caution">
    <text evidence="3">The sequence shown here is derived from an EMBL/GenBank/DDBJ whole genome shotgun (WGS) entry which is preliminary data.</text>
</comment>
<dbReference type="GO" id="GO:0016787">
    <property type="term" value="F:hydrolase activity"/>
    <property type="evidence" value="ECO:0007669"/>
    <property type="project" value="UniProtKB-KW"/>
</dbReference>
<dbReference type="SUPFAM" id="SSF53474">
    <property type="entry name" value="alpha/beta-Hydrolases"/>
    <property type="match status" value="1"/>
</dbReference>
<dbReference type="Pfam" id="PF12697">
    <property type="entry name" value="Abhydrolase_6"/>
    <property type="match status" value="1"/>
</dbReference>
<feature type="domain" description="AB hydrolase-1" evidence="2">
    <location>
        <begin position="19"/>
        <end position="256"/>
    </location>
</feature>
<dbReference type="InterPro" id="IPR029058">
    <property type="entry name" value="AB_hydrolase_fold"/>
</dbReference>
<sequence>MSVLKRHNVRSAGDGPSTLVFAHGFGCDQNVWRHVAPAFLDRHRVVQVDLAGYGGSAPGSYDFERHATLEGHAEDLVEICEALGVLRPILVGHSVSSMTALLASRMRPDLLGGVVLVAPSPCYINDGDYVGGFEREDIDQLLDTLDSNYFAWSRMMAPVVMGNADQPDLADDLASTFCRADPNIARHFARVTFLTDSRPDLADVRVPCLVLQCSDDALAPIEVGRYLHRHIAGSELKVLKATGHCPHLSAPRETIAALRPFVARIAKSNKREAAARARAAARLPALAA</sequence>
<evidence type="ECO:0000313" key="4">
    <source>
        <dbReference type="Proteomes" id="UP000529637"/>
    </source>
</evidence>
<protein>
    <submittedName>
        <fullName evidence="3">Alpha/beta hydrolase</fullName>
    </submittedName>
</protein>
<accession>A0A7Y6NL44</accession>
<name>A0A7Y6NL44_9BURK</name>
<evidence type="ECO:0000313" key="3">
    <source>
        <dbReference type="EMBL" id="NUZ05215.1"/>
    </source>
</evidence>
<dbReference type="RefSeq" id="WP_176066895.1">
    <property type="nucleotide sequence ID" value="NZ_JABWMJ010000002.1"/>
</dbReference>
<proteinExistence type="inferred from homology"/>
<keyword evidence="3" id="KW-0378">Hydrolase</keyword>
<dbReference type="AlphaFoldDB" id="A0A7Y6NL44"/>
<keyword evidence="4" id="KW-1185">Reference proteome</keyword>
<dbReference type="PANTHER" id="PTHR43039">
    <property type="entry name" value="ESTERASE-RELATED"/>
    <property type="match status" value="1"/>
</dbReference>
<evidence type="ECO:0000256" key="1">
    <source>
        <dbReference type="ARBA" id="ARBA00008645"/>
    </source>
</evidence>
<dbReference type="InterPro" id="IPR000073">
    <property type="entry name" value="AB_hydrolase_1"/>
</dbReference>
<evidence type="ECO:0000259" key="2">
    <source>
        <dbReference type="Pfam" id="PF12697"/>
    </source>
</evidence>
<dbReference type="Gene3D" id="3.40.50.1820">
    <property type="entry name" value="alpha/beta hydrolase"/>
    <property type="match status" value="1"/>
</dbReference>
<dbReference type="PRINTS" id="PR00111">
    <property type="entry name" value="ABHYDROLASE"/>
</dbReference>
<gene>
    <name evidence="3" type="ORF">HQN59_05510</name>
</gene>
<comment type="similarity">
    <text evidence="1">Belongs to the AB hydrolase superfamily.</text>
</comment>